<sequence>MTDIVLALIVPFLIMVVTTRVTFSLLGACIVTWMVSLVVLPVQQQPWIIGIMIISFIAGLLVSRKRLKKKPGM</sequence>
<keyword evidence="1" id="KW-0472">Membrane</keyword>
<evidence type="ECO:0000313" key="3">
    <source>
        <dbReference type="Proteomes" id="UP000018896"/>
    </source>
</evidence>
<protein>
    <recommendedName>
        <fullName evidence="4">DUF2198 family protein</fullName>
    </recommendedName>
</protein>
<dbReference type="InterPro" id="IPR019242">
    <property type="entry name" value="DUF2198"/>
</dbReference>
<reference evidence="2 3" key="1">
    <citation type="journal article" date="2014" name="Genome Announc.">
        <title>Draft Genome Sequences of Three Alkaliphilic Bacillus Strains, Bacillus wakoensis JCM 9140T, Bacillus akibai JCM 9157T, and Bacillus hemicellulosilyticus JCM 9152T.</title>
        <authorList>
            <person name="Yuki M."/>
            <person name="Oshima K."/>
            <person name="Suda W."/>
            <person name="Oshida Y."/>
            <person name="Kitamura K."/>
            <person name="Iida T."/>
            <person name="Hattori M."/>
            <person name="Ohkuma M."/>
        </authorList>
    </citation>
    <scope>NUCLEOTIDE SEQUENCE [LARGE SCALE GENOMIC DNA]</scope>
    <source>
        <strain evidence="2 3">JCM 9157</strain>
    </source>
</reference>
<gene>
    <name evidence="2" type="ORF">JCM9157_58</name>
</gene>
<keyword evidence="1" id="KW-0812">Transmembrane</keyword>
<accession>W4QMF0</accession>
<evidence type="ECO:0008006" key="4">
    <source>
        <dbReference type="Google" id="ProtNLM"/>
    </source>
</evidence>
<dbReference type="RefSeq" id="WP_035660859.1">
    <property type="nucleotide sequence ID" value="NZ_BAUV01000001.1"/>
</dbReference>
<evidence type="ECO:0000256" key="1">
    <source>
        <dbReference type="SAM" id="Phobius"/>
    </source>
</evidence>
<organism evidence="2 3">
    <name type="scientific">Halalkalibacter akibai (strain ATCC 43226 / DSM 21942 / CIP 109018 / JCM 9157 / 1139)</name>
    <name type="common">Bacillus akibai</name>
    <dbReference type="NCBI Taxonomy" id="1236973"/>
    <lineage>
        <taxon>Bacteria</taxon>
        <taxon>Bacillati</taxon>
        <taxon>Bacillota</taxon>
        <taxon>Bacilli</taxon>
        <taxon>Bacillales</taxon>
        <taxon>Bacillaceae</taxon>
        <taxon>Halalkalibacter</taxon>
    </lineage>
</organism>
<dbReference type="Proteomes" id="UP000018896">
    <property type="component" value="Unassembled WGS sequence"/>
</dbReference>
<dbReference type="eggNOG" id="ENOG5030DAI">
    <property type="taxonomic scope" value="Bacteria"/>
</dbReference>
<feature type="transmembrane region" description="Helical" evidence="1">
    <location>
        <begin position="47"/>
        <end position="63"/>
    </location>
</feature>
<dbReference type="AlphaFoldDB" id="W4QMF0"/>
<feature type="transmembrane region" description="Helical" evidence="1">
    <location>
        <begin position="12"/>
        <end position="35"/>
    </location>
</feature>
<proteinExistence type="predicted"/>
<comment type="caution">
    <text evidence="2">The sequence shown here is derived from an EMBL/GenBank/DDBJ whole genome shotgun (WGS) entry which is preliminary data.</text>
</comment>
<dbReference type="Pfam" id="PF09964">
    <property type="entry name" value="DUF2198"/>
    <property type="match status" value="1"/>
</dbReference>
<dbReference type="OrthoDB" id="2928443at2"/>
<keyword evidence="3" id="KW-1185">Reference proteome</keyword>
<keyword evidence="1" id="KW-1133">Transmembrane helix</keyword>
<name>W4QMF0_HALA3</name>
<evidence type="ECO:0000313" key="2">
    <source>
        <dbReference type="EMBL" id="GAE33072.1"/>
    </source>
</evidence>
<dbReference type="EMBL" id="BAUV01000001">
    <property type="protein sequence ID" value="GAE33072.1"/>
    <property type="molecule type" value="Genomic_DNA"/>
</dbReference>
<dbReference type="STRING" id="1236973.JCM9157_58"/>